<dbReference type="NCBIfam" id="NF041254">
    <property type="entry name" value="motor_HelR"/>
    <property type="match status" value="1"/>
</dbReference>
<dbReference type="OrthoDB" id="9787585at2"/>
<dbReference type="GO" id="GO:0005524">
    <property type="term" value="F:ATP binding"/>
    <property type="evidence" value="ECO:0007669"/>
    <property type="project" value="InterPro"/>
</dbReference>
<dbReference type="GO" id="GO:0043138">
    <property type="term" value="F:3'-5' DNA helicase activity"/>
    <property type="evidence" value="ECO:0007669"/>
    <property type="project" value="TreeGrafter"/>
</dbReference>
<reference evidence="2" key="1">
    <citation type="submission" date="2018-09" db="EMBL/GenBank/DDBJ databases">
        <title>Genome sequencing of strain 2DFWR-13.</title>
        <authorList>
            <person name="Heo J."/>
            <person name="Kim S.-J."/>
            <person name="Kwon S.-W."/>
        </authorList>
    </citation>
    <scope>NUCLEOTIDE SEQUENCE [LARGE SCALE GENOMIC DNA]</scope>
    <source>
        <strain evidence="2">2DFWR-13</strain>
    </source>
</reference>
<gene>
    <name evidence="1" type="ORF">D7I47_06845</name>
</gene>
<dbReference type="AlphaFoldDB" id="A0A387BAP3"/>
<sequence length="717" mass="78204">MTRRNPVFDLPDRLAAKRDPALIAGDEEHFARIAETLEATIAELGERLAAERRRPQGEGQDALDRDQEIHRLTAQLRSLTRFGLDLCLGRIVRAGEAEPVYIGRLGLTDRDGERLLVDWRSPAAEPFFAATHGDPHGLVSRRRFRWTRGRITDYWDEAFTAEGLENTAALDDQSAFIASLGSSRSARMRDVLGTIQADQDAIIRASSRGALVVDGGPGTGKTVVALHRSAYLLYSDPRLSRGRGGVLFVGPSAGYLAYTADVLPGLGEEGVQTCTLRDLVPEGADAGVEADAEVARLKSSVAMVRAVEAAVRYHERPPTTGLAVTTDWAALHLDADDWAEAFDAPDPGTPHNEARLVVWEALLEILERQHDDRIPPHQVRRSLTRNAELRAAFSRAWPVLDPAGVVGDLWSVPAYLRVSAPWLAAEEVALLQRGEPRAWTVSDLPILDAARLRIGDPRTSSVRRRAEAELADRRERMSTVIDYLVGSQELDDGEGVMTMLSVSDLQNTLVDESGIAHLDPDELAGPFAHVVVDEAQELTDAEWQMLLARCPSRSFTIVGDRAQARHGFTESWEERLTRVGLRAVTLASLTINYRTPAEIMAEAEPVIRAAIPDANVPVSVRSNGIPVRHGRLDELDTVLGAWLAEHDDGVACVIGAPGFAPGERVRSLTPELAKGLEFDLVVLVDPARFGTGIEGAVDHYVAMTRATERLVVLEGGA</sequence>
<dbReference type="SUPFAM" id="SSF52540">
    <property type="entry name" value="P-loop containing nucleoside triphosphate hydrolases"/>
    <property type="match status" value="1"/>
</dbReference>
<evidence type="ECO:0000313" key="1">
    <source>
        <dbReference type="EMBL" id="AYF97999.1"/>
    </source>
</evidence>
<protein>
    <submittedName>
        <fullName evidence="1">AAA family ATPase</fullName>
    </submittedName>
</protein>
<keyword evidence="2" id="KW-1185">Reference proteome</keyword>
<dbReference type="InterPro" id="IPR027417">
    <property type="entry name" value="P-loop_NTPase"/>
</dbReference>
<dbReference type="GO" id="GO:0000725">
    <property type="term" value="P:recombinational repair"/>
    <property type="evidence" value="ECO:0007669"/>
    <property type="project" value="TreeGrafter"/>
</dbReference>
<proteinExistence type="predicted"/>
<dbReference type="GO" id="GO:0005829">
    <property type="term" value="C:cytosol"/>
    <property type="evidence" value="ECO:0007669"/>
    <property type="project" value="TreeGrafter"/>
</dbReference>
<dbReference type="Proteomes" id="UP000278886">
    <property type="component" value="Chromosome"/>
</dbReference>
<organism evidence="1 2">
    <name type="scientific">Protaetiibacter intestinalis</name>
    <dbReference type="NCBI Taxonomy" id="2419774"/>
    <lineage>
        <taxon>Bacteria</taxon>
        <taxon>Bacillati</taxon>
        <taxon>Actinomycetota</taxon>
        <taxon>Actinomycetes</taxon>
        <taxon>Micrococcales</taxon>
        <taxon>Microbacteriaceae</taxon>
        <taxon>Protaetiibacter</taxon>
    </lineage>
</organism>
<dbReference type="EMBL" id="CP032630">
    <property type="protein sequence ID" value="AYF97999.1"/>
    <property type="molecule type" value="Genomic_DNA"/>
</dbReference>
<evidence type="ECO:0000313" key="2">
    <source>
        <dbReference type="Proteomes" id="UP000278886"/>
    </source>
</evidence>
<name>A0A387BAP3_9MICO</name>
<dbReference type="Gene3D" id="3.40.50.300">
    <property type="entry name" value="P-loop containing nucleotide triphosphate hydrolases"/>
    <property type="match status" value="3"/>
</dbReference>
<dbReference type="KEGG" id="lyd:D7I47_06845"/>
<dbReference type="GO" id="GO:0003677">
    <property type="term" value="F:DNA binding"/>
    <property type="evidence" value="ECO:0007669"/>
    <property type="project" value="InterPro"/>
</dbReference>
<dbReference type="PANTHER" id="PTHR11070:SF45">
    <property type="entry name" value="DNA 3'-5' HELICASE"/>
    <property type="match status" value="1"/>
</dbReference>
<accession>A0A387BAP3</accession>
<dbReference type="RefSeq" id="WP_120762347.1">
    <property type="nucleotide sequence ID" value="NZ_CP032630.1"/>
</dbReference>
<dbReference type="InterPro" id="IPR000212">
    <property type="entry name" value="DNA_helicase_UvrD/REP"/>
</dbReference>
<dbReference type="PANTHER" id="PTHR11070">
    <property type="entry name" value="UVRD / RECB / PCRA DNA HELICASE FAMILY MEMBER"/>
    <property type="match status" value="1"/>
</dbReference>